<dbReference type="EMBL" id="KV425898">
    <property type="protein sequence ID" value="KZW00832.1"/>
    <property type="molecule type" value="Genomic_DNA"/>
</dbReference>
<gene>
    <name evidence="2" type="ORF">EXIGLDRAFT_761382</name>
</gene>
<protein>
    <recommendedName>
        <fullName evidence="4">NAD(P)-binding protein</fullName>
    </recommendedName>
</protein>
<reference evidence="2 3" key="1">
    <citation type="journal article" date="2016" name="Mol. Biol. Evol.">
        <title>Comparative Genomics of Early-Diverging Mushroom-Forming Fungi Provides Insights into the Origins of Lignocellulose Decay Capabilities.</title>
        <authorList>
            <person name="Nagy L.G."/>
            <person name="Riley R."/>
            <person name="Tritt A."/>
            <person name="Adam C."/>
            <person name="Daum C."/>
            <person name="Floudas D."/>
            <person name="Sun H."/>
            <person name="Yadav J.S."/>
            <person name="Pangilinan J."/>
            <person name="Larsson K.H."/>
            <person name="Matsuura K."/>
            <person name="Barry K."/>
            <person name="Labutti K."/>
            <person name="Kuo R."/>
            <person name="Ohm R.A."/>
            <person name="Bhattacharya S.S."/>
            <person name="Shirouzu T."/>
            <person name="Yoshinaga Y."/>
            <person name="Martin F.M."/>
            <person name="Grigoriev I.V."/>
            <person name="Hibbett D.S."/>
        </authorList>
    </citation>
    <scope>NUCLEOTIDE SEQUENCE [LARGE SCALE GENOMIC DNA]</scope>
    <source>
        <strain evidence="2 3">HHB12029</strain>
    </source>
</reference>
<dbReference type="InterPro" id="IPR036291">
    <property type="entry name" value="NAD(P)-bd_dom_sf"/>
</dbReference>
<evidence type="ECO:0000256" key="1">
    <source>
        <dbReference type="ARBA" id="ARBA00023002"/>
    </source>
</evidence>
<keyword evidence="1" id="KW-0560">Oxidoreductase</keyword>
<keyword evidence="3" id="KW-1185">Reference proteome</keyword>
<dbReference type="AlphaFoldDB" id="A0A165NJI8"/>
<sequence>MPLPFAAVKASNVKYAPSFRPVIVVFGGTSGIGSGIVRAFATHVPPQTGVHIVIVGRSKTSADALIASLPPNANSRYDFLRVDALLIHDLRVFIREQIYGALGLTKINYLVLSQGELNMDNKARTSEGFHPSIALMYGRARAALDLAPLLQAAASSGEDARIMAIAAPGTGGAIDLDDIATEQMGTLARRGAMVTYTDIYVASLAKQFPDLAVMHVGPGVVKSGLKRGLPLYIKAVWAFGELFMAISAEESGERMMLVLVDPKSQKGAFVKDHHNQPVAPSKFITEETREVVWKHIKESSDL</sequence>
<evidence type="ECO:0000313" key="3">
    <source>
        <dbReference type="Proteomes" id="UP000077266"/>
    </source>
</evidence>
<dbReference type="Proteomes" id="UP000077266">
    <property type="component" value="Unassembled WGS sequence"/>
</dbReference>
<dbReference type="OrthoDB" id="2898509at2759"/>
<dbReference type="PANTHER" id="PTHR47534:SF3">
    <property type="entry name" value="ALCOHOL DEHYDROGENASE-LIKE C-TERMINAL DOMAIN-CONTAINING PROTEIN"/>
    <property type="match status" value="1"/>
</dbReference>
<accession>A0A165NJI8</accession>
<dbReference type="PANTHER" id="PTHR47534">
    <property type="entry name" value="YALI0E05731P"/>
    <property type="match status" value="1"/>
</dbReference>
<name>A0A165NJI8_EXIGL</name>
<dbReference type="InParanoid" id="A0A165NJI8"/>
<dbReference type="SUPFAM" id="SSF51735">
    <property type="entry name" value="NAD(P)-binding Rossmann-fold domains"/>
    <property type="match status" value="1"/>
</dbReference>
<proteinExistence type="predicted"/>
<dbReference type="STRING" id="1314781.A0A165NJI8"/>
<dbReference type="GO" id="GO:0016491">
    <property type="term" value="F:oxidoreductase activity"/>
    <property type="evidence" value="ECO:0007669"/>
    <property type="project" value="UniProtKB-KW"/>
</dbReference>
<dbReference type="InterPro" id="IPR052228">
    <property type="entry name" value="Sec_Metab_Biosynth_Oxidored"/>
</dbReference>
<evidence type="ECO:0008006" key="4">
    <source>
        <dbReference type="Google" id="ProtNLM"/>
    </source>
</evidence>
<dbReference type="Gene3D" id="3.40.50.720">
    <property type="entry name" value="NAD(P)-binding Rossmann-like Domain"/>
    <property type="match status" value="1"/>
</dbReference>
<organism evidence="2 3">
    <name type="scientific">Exidia glandulosa HHB12029</name>
    <dbReference type="NCBI Taxonomy" id="1314781"/>
    <lineage>
        <taxon>Eukaryota</taxon>
        <taxon>Fungi</taxon>
        <taxon>Dikarya</taxon>
        <taxon>Basidiomycota</taxon>
        <taxon>Agaricomycotina</taxon>
        <taxon>Agaricomycetes</taxon>
        <taxon>Auriculariales</taxon>
        <taxon>Exidiaceae</taxon>
        <taxon>Exidia</taxon>
    </lineage>
</organism>
<evidence type="ECO:0000313" key="2">
    <source>
        <dbReference type="EMBL" id="KZW00832.1"/>
    </source>
</evidence>